<organism evidence="1">
    <name type="scientific">viral metagenome</name>
    <dbReference type="NCBI Taxonomy" id="1070528"/>
    <lineage>
        <taxon>unclassified sequences</taxon>
        <taxon>metagenomes</taxon>
        <taxon>organismal metagenomes</taxon>
    </lineage>
</organism>
<dbReference type="EMBL" id="MN739490">
    <property type="protein sequence ID" value="QHT08103.1"/>
    <property type="molecule type" value="Genomic_DNA"/>
</dbReference>
<reference evidence="1" key="1">
    <citation type="journal article" date="2020" name="Nature">
        <title>Giant virus diversity and host interactions through global metagenomics.</title>
        <authorList>
            <person name="Schulz F."/>
            <person name="Roux S."/>
            <person name="Paez-Espino D."/>
            <person name="Jungbluth S."/>
            <person name="Walsh D.A."/>
            <person name="Denef V.J."/>
            <person name="McMahon K.D."/>
            <person name="Konstantinidis K.T."/>
            <person name="Eloe-Fadrosh E.A."/>
            <person name="Kyrpides N.C."/>
            <person name="Woyke T."/>
        </authorList>
    </citation>
    <scope>NUCLEOTIDE SEQUENCE</scope>
    <source>
        <strain evidence="1">GVMAG-M-3300022752-39</strain>
    </source>
</reference>
<proteinExistence type="predicted"/>
<evidence type="ECO:0000313" key="1">
    <source>
        <dbReference type="EMBL" id="QHT08103.1"/>
    </source>
</evidence>
<accession>A0A6C0CV51</accession>
<name>A0A6C0CV51_9ZZZZ</name>
<sequence length="443" mass="51854">MNTISYWLCNDNEFQAEESEKCISNIINYHICRLNLQEKSETNMIEVRKLKSHDNKIYPILKKNDTEKTIKYPILSCIVFLTDSELPFIMTDIDIDNYKYKEFKNCDTINVIFPKKNTHVVFNGKSCNGFIIPKDTNIENPINAILINVWDDDSNHKNENDTEKDNDELTIEKNEKSKITDITELSNQRIWSNDFLNYKMFNNLLYIKKYAYEDIEPILELYNKYISNNWYVITKSEINLKNMYKNIHNELNIHNRFLQRFHIIKFLSPNTCEWLINTAIKNKQMVISKINDTNLSSSISVLNKNILMMENSEMKSFTGKMLEAVCDKVNESYNINNTNNTNNQIEIKDILLVQYNKNNTKNNGLKIYSSNTNDITVEIMLSLLDENSVKEGQLIFNDGLNTILNQGDMVIYSNMVECSVNKILSSDTKIIYKIIIHMKINTD</sequence>
<protein>
    <submittedName>
        <fullName evidence="1">Uncharacterized protein</fullName>
    </submittedName>
</protein>
<dbReference type="AlphaFoldDB" id="A0A6C0CV51"/>